<dbReference type="FunFam" id="3.40.140.10:FF:000051">
    <property type="entry name" value="Nucleoside deaminase"/>
    <property type="match status" value="1"/>
</dbReference>
<dbReference type="GO" id="GO:0008270">
    <property type="term" value="F:zinc ion binding"/>
    <property type="evidence" value="ECO:0007669"/>
    <property type="project" value="InterPro"/>
</dbReference>
<dbReference type="CDD" id="cd01285">
    <property type="entry name" value="nucleoside_deaminase"/>
    <property type="match status" value="1"/>
</dbReference>
<dbReference type="Pfam" id="PF00383">
    <property type="entry name" value="dCMP_cyt_deam_1"/>
    <property type="match status" value="1"/>
</dbReference>
<accession>A0A8G0ZWJ9</accession>
<dbReference type="InterPro" id="IPR002125">
    <property type="entry name" value="CMP_dCMP_dom"/>
</dbReference>
<dbReference type="KEGG" id="nsm:JO391_02735"/>
<protein>
    <submittedName>
        <fullName evidence="5">Nucleoside deaminase</fullName>
    </submittedName>
</protein>
<dbReference type="AlphaFoldDB" id="A0A8G0ZWJ9"/>
<keyword evidence="6" id="KW-1185">Reference proteome</keyword>
<evidence type="ECO:0000256" key="2">
    <source>
        <dbReference type="ARBA" id="ARBA00022833"/>
    </source>
</evidence>
<dbReference type="GO" id="GO:0002100">
    <property type="term" value="P:tRNA wobble adenosine to inosine editing"/>
    <property type="evidence" value="ECO:0007669"/>
    <property type="project" value="TreeGrafter"/>
</dbReference>
<dbReference type="GO" id="GO:0052717">
    <property type="term" value="F:tRNA-specific adenosine-34 deaminase activity"/>
    <property type="evidence" value="ECO:0007669"/>
    <property type="project" value="TreeGrafter"/>
</dbReference>
<keyword evidence="1" id="KW-0479">Metal-binding</keyword>
<feature type="region of interest" description="Disordered" evidence="3">
    <location>
        <begin position="1"/>
        <end position="27"/>
    </location>
</feature>
<keyword evidence="2" id="KW-0862">Zinc</keyword>
<evidence type="ECO:0000313" key="6">
    <source>
        <dbReference type="Proteomes" id="UP000826300"/>
    </source>
</evidence>
<dbReference type="Gene3D" id="3.40.140.10">
    <property type="entry name" value="Cytidine Deaminase, domain 2"/>
    <property type="match status" value="1"/>
</dbReference>
<evidence type="ECO:0000256" key="1">
    <source>
        <dbReference type="ARBA" id="ARBA00022723"/>
    </source>
</evidence>
<feature type="domain" description="CMP/dCMP-type deaminase" evidence="4">
    <location>
        <begin position="82"/>
        <end position="195"/>
    </location>
</feature>
<dbReference type="Proteomes" id="UP000826300">
    <property type="component" value="Chromosome"/>
</dbReference>
<evidence type="ECO:0000313" key="5">
    <source>
        <dbReference type="EMBL" id="QYZ71824.1"/>
    </source>
</evidence>
<gene>
    <name evidence="5" type="ORF">JO391_02735</name>
</gene>
<dbReference type="SUPFAM" id="SSF53927">
    <property type="entry name" value="Cytidine deaminase-like"/>
    <property type="match status" value="1"/>
</dbReference>
<sequence length="238" mass="25603">MSDVRPTFRCGPRDGAGTGPALSGRPTCGGRGQACPISVHPVDRLDREQTGTERPCTGACVAVRLRHSERDAFEGGVTLPELDHVALLRLAIGESRKAREAGNHPFACILVGPDGTVLMTQHNAFMPDHDMTGHAERVLMTRASTSLPHELLKECTIYTSAEPCAMCAGAIYWTGLKRVVFGLTERALKEITGNHPENPTLDLPCEVVFAAGQRKVEVIGPMLEDEAAAVHEGFWSAP</sequence>
<dbReference type="EMBL" id="CP069370">
    <property type="protein sequence ID" value="QYZ71824.1"/>
    <property type="molecule type" value="Genomic_DNA"/>
</dbReference>
<reference evidence="5" key="1">
    <citation type="submission" date="2021-02" db="EMBL/GenBank/DDBJ databases">
        <title>Rhodobacter shimadae sp. nov., an aerobic anoxygenic phototrophic bacterium isolated from a hot spring.</title>
        <authorList>
            <person name="Muramatsu S."/>
            <person name="Haruta S."/>
            <person name="Hirose S."/>
            <person name="Hanada S."/>
        </authorList>
    </citation>
    <scope>NUCLEOTIDE SEQUENCE</scope>
    <source>
        <strain evidence="5">N10</strain>
    </source>
</reference>
<organism evidence="5 6">
    <name type="scientific">Neotabrizicola shimadae</name>
    <dbReference type="NCBI Taxonomy" id="2807096"/>
    <lineage>
        <taxon>Bacteria</taxon>
        <taxon>Pseudomonadati</taxon>
        <taxon>Pseudomonadota</taxon>
        <taxon>Alphaproteobacteria</taxon>
        <taxon>Rhodobacterales</taxon>
        <taxon>Paracoccaceae</taxon>
        <taxon>Neotabrizicola</taxon>
    </lineage>
</organism>
<dbReference type="InterPro" id="IPR016193">
    <property type="entry name" value="Cytidine_deaminase-like"/>
</dbReference>
<dbReference type="PANTHER" id="PTHR11079:SF202">
    <property type="entry name" value="TRNA-SPECIFIC ADENOSINE DEAMINASE"/>
    <property type="match status" value="1"/>
</dbReference>
<proteinExistence type="predicted"/>
<name>A0A8G0ZWJ9_9RHOB</name>
<evidence type="ECO:0000259" key="4">
    <source>
        <dbReference type="PROSITE" id="PS51747"/>
    </source>
</evidence>
<dbReference type="InterPro" id="IPR016192">
    <property type="entry name" value="APOBEC/CMP_deaminase_Zn-bd"/>
</dbReference>
<dbReference type="PANTHER" id="PTHR11079">
    <property type="entry name" value="CYTOSINE DEAMINASE FAMILY MEMBER"/>
    <property type="match status" value="1"/>
</dbReference>
<dbReference type="PROSITE" id="PS00903">
    <property type="entry name" value="CYT_DCMP_DEAMINASES_1"/>
    <property type="match status" value="1"/>
</dbReference>
<dbReference type="PROSITE" id="PS51747">
    <property type="entry name" value="CYT_DCMP_DEAMINASES_2"/>
    <property type="match status" value="1"/>
</dbReference>
<evidence type="ECO:0000256" key="3">
    <source>
        <dbReference type="SAM" id="MobiDB-lite"/>
    </source>
</evidence>